<dbReference type="AlphaFoldDB" id="A0A3F3GUK6"/>
<dbReference type="PRINTS" id="PR00086">
    <property type="entry name" value="LLDHDRGNASE"/>
</dbReference>
<evidence type="ECO:0000256" key="5">
    <source>
        <dbReference type="RuleBase" id="RU003369"/>
    </source>
</evidence>
<name>A0A3F3GUK6_9LACO</name>
<sequence>MLMRKIGIIGLGHVGSTVAHGLIAEGVADEYVFIDKNEGKVQAEALDFEDAKTNLANSYQITVNDYAALGDADVVISALGNIELQHNNPTHDRFVELSYNVEQVRQVAADLKQTDFSGVLVVITNPCDAIAALYQAETGYPKEKVIGTGTLLDTARMHRAVGKAFDVNPKSVAGYNLGEHGNSQFTAWSTVSLQGQPITKLAEEKGLDLAAIEQDSIVGGYTVFEGKGYTSYGIASAAIRLAKAVIQDAKVEMPVSHKRPEYGSYLSYPAVVGREGIVAYSQLDLTAEELSKLQNSADSIQSKFEEVVR</sequence>
<feature type="domain" description="Lactate/malate dehydrogenase N-terminal" evidence="6">
    <location>
        <begin position="5"/>
        <end position="147"/>
    </location>
</feature>
<evidence type="ECO:0000259" key="6">
    <source>
        <dbReference type="Pfam" id="PF00056"/>
    </source>
</evidence>
<accession>A0A3F3GUK6</accession>
<dbReference type="Proteomes" id="UP000061227">
    <property type="component" value="Unassembled WGS sequence"/>
</dbReference>
<evidence type="ECO:0000256" key="4">
    <source>
        <dbReference type="PIRSR" id="PIRSR000102-3"/>
    </source>
</evidence>
<dbReference type="PROSITE" id="PS00064">
    <property type="entry name" value="L_LDH"/>
    <property type="match status" value="1"/>
</dbReference>
<dbReference type="CDD" id="cd05291">
    <property type="entry name" value="HicDH_like"/>
    <property type="match status" value="1"/>
</dbReference>
<keyword evidence="2 5" id="KW-0560">Oxidoreductase</keyword>
<dbReference type="InterPro" id="IPR018177">
    <property type="entry name" value="L-lactate_DH_AS"/>
</dbReference>
<dbReference type="InterPro" id="IPR036291">
    <property type="entry name" value="NAD(P)-bd_dom_sf"/>
</dbReference>
<protein>
    <submittedName>
        <fullName evidence="8">L-lactate/malate dehydrogenase</fullName>
    </submittedName>
</protein>
<feature type="binding site" evidence="4">
    <location>
        <position position="100"/>
    </location>
    <ligand>
        <name>NAD(+)</name>
        <dbReference type="ChEBI" id="CHEBI:57540"/>
    </ligand>
</feature>
<gene>
    <name evidence="8" type="primary">hic2</name>
    <name evidence="8" type="ORF">FPFC_040350</name>
</gene>
<keyword evidence="4" id="KW-0520">NAD</keyword>
<dbReference type="Pfam" id="PF02866">
    <property type="entry name" value="Ldh_1_C"/>
    <property type="match status" value="1"/>
</dbReference>
<evidence type="ECO:0000313" key="8">
    <source>
        <dbReference type="EMBL" id="GAP03045.1"/>
    </source>
</evidence>
<dbReference type="STRING" id="220714.SAMN05660469_0912"/>
<proteinExistence type="inferred from homology"/>
<dbReference type="InterPro" id="IPR022383">
    <property type="entry name" value="Lactate/malate_DH_C"/>
</dbReference>
<dbReference type="SUPFAM" id="SSF51735">
    <property type="entry name" value="NAD(P)-binding Rossmann-fold domains"/>
    <property type="match status" value="1"/>
</dbReference>
<reference evidence="8 9" key="1">
    <citation type="journal article" date="2015" name="BMC Genomics">
        <title>Comparative genomics of Fructobacillus spp. and Leuconostoc spp. reveals niche-specific evolution of Fructobacillus spp.</title>
        <authorList>
            <person name="Endo A."/>
            <person name="Tanizawa Y."/>
            <person name="Tanaka N."/>
            <person name="Maeno S."/>
            <person name="Kumar H."/>
            <person name="Shiwa Y."/>
            <person name="Okada S."/>
            <person name="Yoshikawa H."/>
            <person name="Dicks L."/>
            <person name="Nakagawa J."/>
            <person name="Arita M."/>
        </authorList>
    </citation>
    <scope>NUCLEOTIDE SEQUENCE [LARGE SCALE GENOMIC DNA]</scope>
    <source>
        <strain evidence="8 9">DSM 15468</strain>
    </source>
</reference>
<dbReference type="PANTHER" id="PTHR43128:SF31">
    <property type="entry name" value="L-LACTATE DEHYDROGENASE"/>
    <property type="match status" value="1"/>
</dbReference>
<evidence type="ECO:0000313" key="9">
    <source>
        <dbReference type="Proteomes" id="UP000061227"/>
    </source>
</evidence>
<dbReference type="InterPro" id="IPR001557">
    <property type="entry name" value="L-lactate/malate_DH"/>
</dbReference>
<dbReference type="PIRSF" id="PIRSF000102">
    <property type="entry name" value="Lac_mal_DH"/>
    <property type="match status" value="1"/>
</dbReference>
<dbReference type="EMBL" id="DF968066">
    <property type="protein sequence ID" value="GAP03045.1"/>
    <property type="molecule type" value="Genomic_DNA"/>
</dbReference>
<comment type="similarity">
    <text evidence="1">Belongs to the LDH/MDH superfamily. LDH family.</text>
</comment>
<organism evidence="8 9">
    <name type="scientific">Fructobacillus pseudoficulneus</name>
    <dbReference type="NCBI Taxonomy" id="220714"/>
    <lineage>
        <taxon>Bacteria</taxon>
        <taxon>Bacillati</taxon>
        <taxon>Bacillota</taxon>
        <taxon>Bacilli</taxon>
        <taxon>Lactobacillales</taxon>
        <taxon>Lactobacillaceae</taxon>
        <taxon>Fructobacillus</taxon>
    </lineage>
</organism>
<dbReference type="SUPFAM" id="SSF56327">
    <property type="entry name" value="LDH C-terminal domain-like"/>
    <property type="match status" value="1"/>
</dbReference>
<evidence type="ECO:0000256" key="2">
    <source>
        <dbReference type="ARBA" id="ARBA00023002"/>
    </source>
</evidence>
<dbReference type="PANTHER" id="PTHR43128">
    <property type="entry name" value="L-2-HYDROXYCARBOXYLATE DEHYDROGENASE (NAD(P)(+))"/>
    <property type="match status" value="1"/>
</dbReference>
<feature type="active site" description="Proton acceptor" evidence="3">
    <location>
        <position position="180"/>
    </location>
</feature>
<evidence type="ECO:0000256" key="3">
    <source>
        <dbReference type="PIRSR" id="PIRSR000102-1"/>
    </source>
</evidence>
<dbReference type="InterPro" id="IPR001236">
    <property type="entry name" value="Lactate/malate_DH_N"/>
</dbReference>
<dbReference type="InterPro" id="IPR015955">
    <property type="entry name" value="Lactate_DH/Glyco_Ohase_4_C"/>
</dbReference>
<evidence type="ECO:0000259" key="7">
    <source>
        <dbReference type="Pfam" id="PF02866"/>
    </source>
</evidence>
<dbReference type="Pfam" id="PF00056">
    <property type="entry name" value="Ldh_1_N"/>
    <property type="match status" value="1"/>
</dbReference>
<dbReference type="Gene3D" id="3.40.50.720">
    <property type="entry name" value="NAD(P)-binding Rossmann-like Domain"/>
    <property type="match status" value="1"/>
</dbReference>
<feature type="binding site" evidence="4">
    <location>
        <begin position="10"/>
        <end position="15"/>
    </location>
    <ligand>
        <name>NAD(+)</name>
        <dbReference type="ChEBI" id="CHEBI:57540"/>
    </ligand>
</feature>
<evidence type="ECO:0000256" key="1">
    <source>
        <dbReference type="ARBA" id="ARBA00006054"/>
    </source>
</evidence>
<dbReference type="GO" id="GO:0006089">
    <property type="term" value="P:lactate metabolic process"/>
    <property type="evidence" value="ECO:0007669"/>
    <property type="project" value="TreeGrafter"/>
</dbReference>
<keyword evidence="9" id="KW-1185">Reference proteome</keyword>
<feature type="domain" description="Lactate/malate dehydrogenase C-terminal" evidence="7">
    <location>
        <begin position="150"/>
        <end position="307"/>
    </location>
</feature>
<dbReference type="GO" id="GO:0004459">
    <property type="term" value="F:L-lactate dehydrogenase (NAD+) activity"/>
    <property type="evidence" value="ECO:0007669"/>
    <property type="project" value="InterPro"/>
</dbReference>
<dbReference type="Gene3D" id="3.90.110.10">
    <property type="entry name" value="Lactate dehydrogenase/glycoside hydrolase, family 4, C-terminal"/>
    <property type="match status" value="1"/>
</dbReference>
<feature type="binding site" evidence="4">
    <location>
        <begin position="123"/>
        <end position="125"/>
    </location>
    <ligand>
        <name>NAD(+)</name>
        <dbReference type="ChEBI" id="CHEBI:57540"/>
    </ligand>
</feature>
<feature type="binding site" evidence="4">
    <location>
        <position position="35"/>
    </location>
    <ligand>
        <name>NAD(+)</name>
        <dbReference type="ChEBI" id="CHEBI:57540"/>
    </ligand>
</feature>